<reference evidence="1 2" key="1">
    <citation type="journal article" date="2021" name="Hortic Res">
        <title>Chromosome-scale assembly of the Dendrobium chrysotoxum genome enhances the understanding of orchid evolution.</title>
        <authorList>
            <person name="Zhang Y."/>
            <person name="Zhang G.Q."/>
            <person name="Zhang D."/>
            <person name="Liu X.D."/>
            <person name="Xu X.Y."/>
            <person name="Sun W.H."/>
            <person name="Yu X."/>
            <person name="Zhu X."/>
            <person name="Wang Z.W."/>
            <person name="Zhao X."/>
            <person name="Zhong W.Y."/>
            <person name="Chen H."/>
            <person name="Yin W.L."/>
            <person name="Huang T."/>
            <person name="Niu S.C."/>
            <person name="Liu Z.J."/>
        </authorList>
    </citation>
    <scope>NUCLEOTIDE SEQUENCE [LARGE SCALE GENOMIC DNA]</scope>
    <source>
        <strain evidence="1">Lindl</strain>
    </source>
</reference>
<evidence type="ECO:0000313" key="1">
    <source>
        <dbReference type="EMBL" id="KAH0467531.1"/>
    </source>
</evidence>
<evidence type="ECO:0000313" key="2">
    <source>
        <dbReference type="Proteomes" id="UP000775213"/>
    </source>
</evidence>
<dbReference type="EMBL" id="JAGFBR010000004">
    <property type="protein sequence ID" value="KAH0467531.1"/>
    <property type="molecule type" value="Genomic_DNA"/>
</dbReference>
<comment type="caution">
    <text evidence="1">The sequence shown here is derived from an EMBL/GenBank/DDBJ whole genome shotgun (WGS) entry which is preliminary data.</text>
</comment>
<dbReference type="AlphaFoldDB" id="A0AAV7HEX4"/>
<dbReference type="Proteomes" id="UP000775213">
    <property type="component" value="Unassembled WGS sequence"/>
</dbReference>
<gene>
    <name evidence="1" type="ORF">IEQ34_002564</name>
</gene>
<name>A0AAV7HEX4_DENCH</name>
<keyword evidence="2" id="KW-1185">Reference proteome</keyword>
<proteinExistence type="predicted"/>
<accession>A0AAV7HEX4</accession>
<protein>
    <submittedName>
        <fullName evidence="1">Uncharacterized protein</fullName>
    </submittedName>
</protein>
<sequence length="190" mass="20590">MAFELLARLSDKQLSNEYSVKFKDGGSRHTAAAVLCSGWPTAVADDGGRWWTAAGHGGGQRWPVAGSTGGQRQPRAMALADSGGRPATAAMAVDGGQTKVYALRNEPHTEEEIRNLPLSSRLDSRRTLNQSSISNIHPPTVEPTVAFDRRPASYHKPRRLLYTPRRTCALDSLQSSYRRPAPAPAVELDG</sequence>
<organism evidence="1 2">
    <name type="scientific">Dendrobium chrysotoxum</name>
    <name type="common">Orchid</name>
    <dbReference type="NCBI Taxonomy" id="161865"/>
    <lineage>
        <taxon>Eukaryota</taxon>
        <taxon>Viridiplantae</taxon>
        <taxon>Streptophyta</taxon>
        <taxon>Embryophyta</taxon>
        <taxon>Tracheophyta</taxon>
        <taxon>Spermatophyta</taxon>
        <taxon>Magnoliopsida</taxon>
        <taxon>Liliopsida</taxon>
        <taxon>Asparagales</taxon>
        <taxon>Orchidaceae</taxon>
        <taxon>Epidendroideae</taxon>
        <taxon>Malaxideae</taxon>
        <taxon>Dendrobiinae</taxon>
        <taxon>Dendrobium</taxon>
    </lineage>
</organism>